<dbReference type="InterPro" id="IPR006034">
    <property type="entry name" value="Asparaginase/glutaminase-like"/>
</dbReference>
<evidence type="ECO:0000256" key="7">
    <source>
        <dbReference type="PROSITE-ProRule" id="PRU10100"/>
    </source>
</evidence>
<feature type="domain" description="Asparaginase/glutaminase C-terminal" evidence="9">
    <location>
        <begin position="219"/>
        <end position="335"/>
    </location>
</feature>
<dbReference type="InterPro" id="IPR041725">
    <property type="entry name" value="L-asparaginase_I"/>
</dbReference>
<keyword evidence="3 10" id="KW-0378">Hydrolase</keyword>
<dbReference type="EC" id="3.5.1.1" evidence="2"/>
<dbReference type="EMBL" id="DWZE01000128">
    <property type="protein sequence ID" value="HJA84341.1"/>
    <property type="molecule type" value="Genomic_DNA"/>
</dbReference>
<dbReference type="PANTHER" id="PTHR11707">
    <property type="entry name" value="L-ASPARAGINASE"/>
    <property type="match status" value="1"/>
</dbReference>
<dbReference type="FunFam" id="3.40.50.1170:FF:000004">
    <property type="entry name" value="L-asparaginase, type I"/>
    <property type="match status" value="1"/>
</dbReference>
<dbReference type="SUPFAM" id="SSF53774">
    <property type="entry name" value="Glutaminase/Asparaginase"/>
    <property type="match status" value="1"/>
</dbReference>
<comment type="caution">
    <text evidence="10">The sequence shown here is derived from an EMBL/GenBank/DDBJ whole genome shotgun (WGS) entry which is preliminary data.</text>
</comment>
<dbReference type="CDD" id="cd08963">
    <property type="entry name" value="L-asparaginase_I"/>
    <property type="match status" value="1"/>
</dbReference>
<gene>
    <name evidence="10" type="ORF">H9785_10295</name>
</gene>
<feature type="binding site" evidence="5">
    <location>
        <position position="61"/>
    </location>
    <ligand>
        <name>substrate</name>
    </ligand>
</feature>
<evidence type="ECO:0000256" key="4">
    <source>
        <dbReference type="PIRSR" id="PIRSR001220-1"/>
    </source>
</evidence>
<dbReference type="InterPro" id="IPR027473">
    <property type="entry name" value="L-asparaginase_C"/>
</dbReference>
<dbReference type="PROSITE" id="PS00144">
    <property type="entry name" value="ASN_GLN_ASE_1"/>
    <property type="match status" value="1"/>
</dbReference>
<dbReference type="Gene3D" id="3.40.50.40">
    <property type="match status" value="1"/>
</dbReference>
<dbReference type="NCBIfam" id="TIGR00519">
    <property type="entry name" value="asnASE_I"/>
    <property type="match status" value="1"/>
</dbReference>
<dbReference type="PIRSF" id="PIRSF001220">
    <property type="entry name" value="L-ASNase_gatD"/>
    <property type="match status" value="1"/>
</dbReference>
<dbReference type="GO" id="GO:0009066">
    <property type="term" value="P:aspartate family amino acid metabolic process"/>
    <property type="evidence" value="ECO:0007669"/>
    <property type="project" value="UniProtKB-ARBA"/>
</dbReference>
<comment type="similarity">
    <text evidence="1">Belongs to the asparaginase 1 family.</text>
</comment>
<dbReference type="InterPro" id="IPR006033">
    <property type="entry name" value="AsnA_fam"/>
</dbReference>
<evidence type="ECO:0000313" key="11">
    <source>
        <dbReference type="Proteomes" id="UP000823860"/>
    </source>
</evidence>
<feature type="active site" evidence="6">
    <location>
        <position position="16"/>
    </location>
</feature>
<dbReference type="Proteomes" id="UP000823860">
    <property type="component" value="Unassembled WGS sequence"/>
</dbReference>
<evidence type="ECO:0000259" key="9">
    <source>
        <dbReference type="Pfam" id="PF17763"/>
    </source>
</evidence>
<dbReference type="AlphaFoldDB" id="A0A9D2HU14"/>
<evidence type="ECO:0000313" key="10">
    <source>
        <dbReference type="EMBL" id="HJA84341.1"/>
    </source>
</evidence>
<feature type="active site" description="O-isoaspartyl threonine intermediate" evidence="4">
    <location>
        <position position="16"/>
    </location>
</feature>
<evidence type="ECO:0000256" key="3">
    <source>
        <dbReference type="ARBA" id="ARBA00022801"/>
    </source>
</evidence>
<reference evidence="10" key="2">
    <citation type="submission" date="2021-04" db="EMBL/GenBank/DDBJ databases">
        <authorList>
            <person name="Gilroy R."/>
        </authorList>
    </citation>
    <scope>NUCLEOTIDE SEQUENCE</scope>
    <source>
        <strain evidence="10">ChiHecec1B25-7008</strain>
    </source>
</reference>
<dbReference type="InterPro" id="IPR027474">
    <property type="entry name" value="L-asparaginase_N"/>
</dbReference>
<sequence length="348" mass="39279">MTNDYPSVLLIYTGGTIGMIENPETGALENFDFDHLLRHVPELKRFNYHICSYQFDPPIDSSDMEPLMWAKIVEIIHYNYERFDGFVILHGTDTMAYTASALSFMLENLGKPVILTGSQLPIGTLRTDGKENLITAIEIAAARRPDGSPMVPEVCIFFENELMRGNRTTKINAENFNAFRSFNYPPLAKAGIHIRYNEHLIRRPDPTRPMKPHYLFDTNVVMLTLFPGIQESIIDSVLHVPNLKAVVLKTYGSGNAPQKDWFIQQLKEATERNIIIVNITQCPSGAVEMRRYETGLQLLQAGVISGYDSTPECAVTKLMFLLGHGLNHSELRRLMDSNLAGEITKNDD</sequence>
<dbReference type="FunFam" id="3.40.50.40:FF:000001">
    <property type="entry name" value="L-asparaginase 1"/>
    <property type="match status" value="1"/>
</dbReference>
<dbReference type="SMART" id="SM00870">
    <property type="entry name" value="Asparaginase"/>
    <property type="match status" value="1"/>
</dbReference>
<dbReference type="Gene3D" id="3.40.50.1170">
    <property type="entry name" value="L-asparaginase, N-terminal domain"/>
    <property type="match status" value="1"/>
</dbReference>
<feature type="binding site" evidence="5">
    <location>
        <begin position="92"/>
        <end position="93"/>
    </location>
    <ligand>
        <name>substrate</name>
    </ligand>
</feature>
<evidence type="ECO:0000256" key="1">
    <source>
        <dbReference type="ARBA" id="ARBA00010518"/>
    </source>
</evidence>
<organism evidence="10 11">
    <name type="scientific">Candidatus Bacteroides intestinavium</name>
    <dbReference type="NCBI Taxonomy" id="2838469"/>
    <lineage>
        <taxon>Bacteria</taxon>
        <taxon>Pseudomonadati</taxon>
        <taxon>Bacteroidota</taxon>
        <taxon>Bacteroidia</taxon>
        <taxon>Bacteroidales</taxon>
        <taxon>Bacteroidaceae</taxon>
        <taxon>Bacteroides</taxon>
    </lineage>
</organism>
<proteinExistence type="inferred from homology"/>
<dbReference type="Pfam" id="PF17763">
    <property type="entry name" value="Asparaginase_C"/>
    <property type="match status" value="1"/>
</dbReference>
<dbReference type="InterPro" id="IPR037152">
    <property type="entry name" value="L-asparaginase_N_sf"/>
</dbReference>
<evidence type="ECO:0000256" key="5">
    <source>
        <dbReference type="PIRSR" id="PIRSR001220-2"/>
    </source>
</evidence>
<protein>
    <recommendedName>
        <fullName evidence="2">asparaginase</fullName>
        <ecNumber evidence="2">3.5.1.1</ecNumber>
    </recommendedName>
</protein>
<dbReference type="PROSITE" id="PS00917">
    <property type="entry name" value="ASN_GLN_ASE_2"/>
    <property type="match status" value="1"/>
</dbReference>
<dbReference type="SFLD" id="SFLDS00057">
    <property type="entry name" value="Glutaminase/Asparaginase"/>
    <property type="match status" value="1"/>
</dbReference>
<dbReference type="PANTHER" id="PTHR11707:SF28">
    <property type="entry name" value="60 KDA LYSOPHOSPHOLIPASE"/>
    <property type="match status" value="1"/>
</dbReference>
<evidence type="ECO:0000256" key="6">
    <source>
        <dbReference type="PROSITE-ProRule" id="PRU10099"/>
    </source>
</evidence>
<dbReference type="PRINTS" id="PR00139">
    <property type="entry name" value="ASNGLNASE"/>
</dbReference>
<dbReference type="Pfam" id="PF00710">
    <property type="entry name" value="Asparaginase"/>
    <property type="match status" value="1"/>
</dbReference>
<dbReference type="InterPro" id="IPR027475">
    <property type="entry name" value="Asparaginase/glutaminase_AS2"/>
</dbReference>
<dbReference type="InterPro" id="IPR040919">
    <property type="entry name" value="Asparaginase_C"/>
</dbReference>
<feature type="active site" evidence="7">
    <location>
        <position position="92"/>
    </location>
</feature>
<dbReference type="PROSITE" id="PS51732">
    <property type="entry name" value="ASN_GLN_ASE_3"/>
    <property type="match status" value="1"/>
</dbReference>
<evidence type="ECO:0000256" key="2">
    <source>
        <dbReference type="ARBA" id="ARBA00012920"/>
    </source>
</evidence>
<dbReference type="InterPro" id="IPR020827">
    <property type="entry name" value="Asparaginase/glutaminase_AS1"/>
</dbReference>
<dbReference type="GO" id="GO:0004067">
    <property type="term" value="F:asparaginase activity"/>
    <property type="evidence" value="ECO:0007669"/>
    <property type="project" value="UniProtKB-UniRule"/>
</dbReference>
<name>A0A9D2HU14_9BACE</name>
<dbReference type="PIRSF" id="PIRSF500176">
    <property type="entry name" value="L_ASNase"/>
    <property type="match status" value="1"/>
</dbReference>
<dbReference type="InterPro" id="IPR036152">
    <property type="entry name" value="Asp/glu_Ase-like_sf"/>
</dbReference>
<accession>A0A9D2HU14</accession>
<evidence type="ECO:0000259" key="8">
    <source>
        <dbReference type="Pfam" id="PF00710"/>
    </source>
</evidence>
<reference evidence="10" key="1">
    <citation type="journal article" date="2021" name="PeerJ">
        <title>Extensive microbial diversity within the chicken gut microbiome revealed by metagenomics and culture.</title>
        <authorList>
            <person name="Gilroy R."/>
            <person name="Ravi A."/>
            <person name="Getino M."/>
            <person name="Pursley I."/>
            <person name="Horton D.L."/>
            <person name="Alikhan N.F."/>
            <person name="Baker D."/>
            <person name="Gharbi K."/>
            <person name="Hall N."/>
            <person name="Watson M."/>
            <person name="Adriaenssens E.M."/>
            <person name="Foster-Nyarko E."/>
            <person name="Jarju S."/>
            <person name="Secka A."/>
            <person name="Antonio M."/>
            <person name="Oren A."/>
            <person name="Chaudhuri R.R."/>
            <person name="La Ragione R."/>
            <person name="Hildebrand F."/>
            <person name="Pallen M.J."/>
        </authorList>
    </citation>
    <scope>NUCLEOTIDE SEQUENCE</scope>
    <source>
        <strain evidence="10">ChiHecec1B25-7008</strain>
    </source>
</reference>
<feature type="domain" description="L-asparaginase N-terminal" evidence="8">
    <location>
        <begin position="8"/>
        <end position="200"/>
    </location>
</feature>